<dbReference type="SUPFAM" id="SSF55486">
    <property type="entry name" value="Metalloproteases ('zincins'), catalytic domain"/>
    <property type="match status" value="1"/>
</dbReference>
<dbReference type="InterPro" id="IPR027268">
    <property type="entry name" value="Peptidase_M4/M1_CTD_sf"/>
</dbReference>
<dbReference type="GO" id="GO:0006508">
    <property type="term" value="P:proteolysis"/>
    <property type="evidence" value="ECO:0007669"/>
    <property type="project" value="UniProtKB-KW"/>
</dbReference>
<evidence type="ECO:0000256" key="1">
    <source>
        <dbReference type="ARBA" id="ARBA00004613"/>
    </source>
</evidence>
<evidence type="ECO:0000256" key="10">
    <source>
        <dbReference type="ARBA" id="ARBA00023145"/>
    </source>
</evidence>
<dbReference type="GO" id="GO:0005615">
    <property type="term" value="C:extracellular space"/>
    <property type="evidence" value="ECO:0007669"/>
    <property type="project" value="InterPro"/>
</dbReference>
<evidence type="ECO:0000256" key="4">
    <source>
        <dbReference type="ARBA" id="ARBA00022670"/>
    </source>
</evidence>
<keyword evidence="8 12" id="KW-0862">Zinc</keyword>
<keyword evidence="6 13" id="KW-0732">Signal</keyword>
<organism evidence="16 17">
    <name type="scientific">Linnemannia gamsii</name>
    <dbReference type="NCBI Taxonomy" id="64522"/>
    <lineage>
        <taxon>Eukaryota</taxon>
        <taxon>Fungi</taxon>
        <taxon>Fungi incertae sedis</taxon>
        <taxon>Mucoromycota</taxon>
        <taxon>Mortierellomycotina</taxon>
        <taxon>Mortierellomycetes</taxon>
        <taxon>Mortierellales</taxon>
        <taxon>Mortierellaceae</taxon>
        <taxon>Linnemannia</taxon>
    </lineage>
</organism>
<evidence type="ECO:0000256" key="8">
    <source>
        <dbReference type="ARBA" id="ARBA00022833"/>
    </source>
</evidence>
<evidence type="ECO:0000256" key="2">
    <source>
        <dbReference type="ARBA" id="ARBA00006006"/>
    </source>
</evidence>
<protein>
    <recommendedName>
        <fullName evidence="13">Extracellular metalloproteinase</fullName>
        <ecNumber evidence="13">3.4.24.-</ecNumber>
    </recommendedName>
    <alternativeName>
        <fullName evidence="13">Fungalysin</fullName>
    </alternativeName>
</protein>
<feature type="region of interest" description="Disordered" evidence="14">
    <location>
        <begin position="178"/>
        <end position="200"/>
    </location>
</feature>
<keyword evidence="9 13" id="KW-0482">Metalloprotease</keyword>
<comment type="similarity">
    <text evidence="2 13">Belongs to the peptidase M36 family.</text>
</comment>
<dbReference type="Proteomes" id="UP000823405">
    <property type="component" value="Unassembled WGS sequence"/>
</dbReference>
<dbReference type="InterPro" id="IPR001842">
    <property type="entry name" value="Peptidase_M36"/>
</dbReference>
<keyword evidence="10 13" id="KW-0865">Zymogen</keyword>
<keyword evidence="4 13" id="KW-0645">Protease</keyword>
<keyword evidence="3 13" id="KW-0964">Secreted</keyword>
<dbReference type="OrthoDB" id="3227768at2759"/>
<dbReference type="AlphaFoldDB" id="A0A9P6UKR6"/>
<evidence type="ECO:0000256" key="11">
    <source>
        <dbReference type="PIRSR" id="PIRSR601842-1"/>
    </source>
</evidence>
<dbReference type="Gene3D" id="3.10.170.10">
    <property type="match status" value="1"/>
</dbReference>
<evidence type="ECO:0000256" key="5">
    <source>
        <dbReference type="ARBA" id="ARBA00022723"/>
    </source>
</evidence>
<keyword evidence="7 13" id="KW-0378">Hydrolase</keyword>
<feature type="domain" description="FTP" evidence="15">
    <location>
        <begin position="80"/>
        <end position="130"/>
    </location>
</feature>
<feature type="chain" id="PRO_5040541528" description="Extracellular metalloproteinase" evidence="13">
    <location>
        <begin position="21"/>
        <end position="700"/>
    </location>
</feature>
<evidence type="ECO:0000256" key="7">
    <source>
        <dbReference type="ARBA" id="ARBA00022801"/>
    </source>
</evidence>
<dbReference type="PANTHER" id="PTHR33478:SF1">
    <property type="entry name" value="EXTRACELLULAR METALLOPROTEINASE MEP"/>
    <property type="match status" value="1"/>
</dbReference>
<evidence type="ECO:0000313" key="16">
    <source>
        <dbReference type="EMBL" id="KAG0308314.1"/>
    </source>
</evidence>
<evidence type="ECO:0000313" key="17">
    <source>
        <dbReference type="Proteomes" id="UP000823405"/>
    </source>
</evidence>
<evidence type="ECO:0000256" key="3">
    <source>
        <dbReference type="ARBA" id="ARBA00022525"/>
    </source>
</evidence>
<dbReference type="EC" id="3.4.24.-" evidence="13"/>
<sequence>MKVFSLVAAVALASAASVSAHRSHVQPFGPDLAHQEYFSTPSPSSSSSFAPLTAAFFTGSASNPAKAATDFVEQRLTSSDYIVKNAYTSKHNGVTHVYFRQVVDGLEVVNGDINVNVDKDGNVISFGNSFYKGDALHSNSYKGGKRYGKRDLSLVSIKEWIKQETEEFVEEGRQLTFGRWGRRPPHHERKPEQPAKPEGVVSPQDALASFARFLNVEIPRPEDMDIVATTSFRADKADVIMTNCPLTATGEVPVSQAYIQTSDGQLRLVYDFKVEMKDTDNWFHTQVDAETGKVLQVIDWVSDATFNVFPMGINDPEEGKRKLVKDPHHIPASPLGWNRQSQNKNFTTTIGNNVFAGENRRNGNDWENNPKPEAKVGKDGELIFDFPIDFDKEPSTYIDAAVTNLFYWNNQVHDVFHHYGFDEESGNFQENNFGKGGLGNDAVIANAQDGSGYNNANFATPPDGQRGQMRMYVWDITDPMRDGDLESGIIIHEYAHGISTRLTGGPANSGCLGWGEAGGMGEGWGDFFATMFRQKPEHNYESEFTMGAYSASGNGIRRFPYSTSLESNPETFKIMDQSQYWGVHAKGEVWAGMLYEVYRNLNLRLPFTEDWYTNEKTKYANTLVLQLVVDGLKLQPCMPSFIQARDAILQAEKLLTKGEYQCDIWRAFTKRGLGPKARVIGANFPFGTVRTESFDLPKNC</sequence>
<evidence type="ECO:0000259" key="15">
    <source>
        <dbReference type="Pfam" id="PF07504"/>
    </source>
</evidence>
<dbReference type="GO" id="GO:0008270">
    <property type="term" value="F:zinc ion binding"/>
    <property type="evidence" value="ECO:0007669"/>
    <property type="project" value="InterPro"/>
</dbReference>
<dbReference type="InterPro" id="IPR050371">
    <property type="entry name" value="Fungal_virulence_M36"/>
</dbReference>
<dbReference type="EMBL" id="JAAAIN010001006">
    <property type="protein sequence ID" value="KAG0308314.1"/>
    <property type="molecule type" value="Genomic_DNA"/>
</dbReference>
<dbReference type="Pfam" id="PF02128">
    <property type="entry name" value="Peptidase_M36"/>
    <property type="match status" value="1"/>
</dbReference>
<dbReference type="Pfam" id="PF07504">
    <property type="entry name" value="FTP"/>
    <property type="match status" value="1"/>
</dbReference>
<keyword evidence="17" id="KW-1185">Reference proteome</keyword>
<gene>
    <name evidence="16" type="primary">MEP5_1</name>
    <name evidence="16" type="ORF">BGZ97_000098</name>
</gene>
<reference evidence="16" key="1">
    <citation type="journal article" date="2020" name="Fungal Divers.">
        <title>Resolving the Mortierellaceae phylogeny through synthesis of multi-gene phylogenetics and phylogenomics.</title>
        <authorList>
            <person name="Vandepol N."/>
            <person name="Liber J."/>
            <person name="Desiro A."/>
            <person name="Na H."/>
            <person name="Kennedy M."/>
            <person name="Barry K."/>
            <person name="Grigoriev I.V."/>
            <person name="Miller A.N."/>
            <person name="O'Donnell K."/>
            <person name="Stajich J.E."/>
            <person name="Bonito G."/>
        </authorList>
    </citation>
    <scope>NUCLEOTIDE SEQUENCE</scope>
    <source>
        <strain evidence="16">NVP60</strain>
    </source>
</reference>
<evidence type="ECO:0000256" key="6">
    <source>
        <dbReference type="ARBA" id="ARBA00022729"/>
    </source>
</evidence>
<dbReference type="GO" id="GO:0004222">
    <property type="term" value="F:metalloendopeptidase activity"/>
    <property type="evidence" value="ECO:0007669"/>
    <property type="project" value="InterPro"/>
</dbReference>
<evidence type="ECO:0000256" key="12">
    <source>
        <dbReference type="PIRSR" id="PIRSR601842-2"/>
    </source>
</evidence>
<evidence type="ECO:0000256" key="14">
    <source>
        <dbReference type="SAM" id="MobiDB-lite"/>
    </source>
</evidence>
<comment type="subcellular location">
    <subcellularLocation>
        <location evidence="1 13">Secreted</location>
    </subcellularLocation>
</comment>
<comment type="cofactor">
    <cofactor evidence="12">
        <name>Zn(2+)</name>
        <dbReference type="ChEBI" id="CHEBI:29105"/>
    </cofactor>
    <text evidence="12">Binds 1 zinc ion per subunit.</text>
</comment>
<keyword evidence="5 12" id="KW-0479">Metal-binding</keyword>
<feature type="binding site" evidence="12">
    <location>
        <position position="496"/>
    </location>
    <ligand>
        <name>Zn(2+)</name>
        <dbReference type="ChEBI" id="CHEBI:29105"/>
        <note>catalytic</note>
    </ligand>
</feature>
<feature type="active site" evidence="11">
    <location>
        <position position="493"/>
    </location>
</feature>
<feature type="signal peptide" evidence="13">
    <location>
        <begin position="1"/>
        <end position="20"/>
    </location>
</feature>
<evidence type="ECO:0000256" key="9">
    <source>
        <dbReference type="ARBA" id="ARBA00023049"/>
    </source>
</evidence>
<evidence type="ECO:0000256" key="13">
    <source>
        <dbReference type="RuleBase" id="RU364017"/>
    </source>
</evidence>
<dbReference type="PANTHER" id="PTHR33478">
    <property type="entry name" value="EXTRACELLULAR METALLOPROTEINASE MEP"/>
    <property type="match status" value="1"/>
</dbReference>
<dbReference type="CDD" id="cd09596">
    <property type="entry name" value="M36"/>
    <property type="match status" value="1"/>
</dbReference>
<dbReference type="InterPro" id="IPR011096">
    <property type="entry name" value="FTP_domain"/>
</dbReference>
<dbReference type="Gene3D" id="1.10.390.10">
    <property type="entry name" value="Neutral Protease Domain 2"/>
    <property type="match status" value="1"/>
</dbReference>
<accession>A0A9P6UKR6</accession>
<proteinExistence type="inferred from homology"/>
<feature type="binding site" evidence="12">
    <location>
        <position position="303"/>
    </location>
    <ligand>
        <name>Zn(2+)</name>
        <dbReference type="ChEBI" id="CHEBI:29105"/>
        <note>catalytic</note>
    </ligand>
</feature>
<comment type="caution">
    <text evidence="16">The sequence shown here is derived from an EMBL/GenBank/DDBJ whole genome shotgun (WGS) entry which is preliminary data.</text>
</comment>
<feature type="binding site" evidence="12">
    <location>
        <position position="522"/>
    </location>
    <ligand>
        <name>Zn(2+)</name>
        <dbReference type="ChEBI" id="CHEBI:29105"/>
        <note>catalytic</note>
    </ligand>
</feature>
<name>A0A9P6UKR6_9FUNG</name>
<feature type="binding site" evidence="12">
    <location>
        <position position="492"/>
    </location>
    <ligand>
        <name>Zn(2+)</name>
        <dbReference type="ChEBI" id="CHEBI:29105"/>
        <note>catalytic</note>
    </ligand>
</feature>